<dbReference type="PANTHER" id="PTHR23354:SF62">
    <property type="entry name" value="MUSTARD, ISOFORM V"/>
    <property type="match status" value="1"/>
</dbReference>
<dbReference type="GO" id="GO:0005739">
    <property type="term" value="C:mitochondrion"/>
    <property type="evidence" value="ECO:0007669"/>
    <property type="project" value="UniProtKB-SubCell"/>
</dbReference>
<keyword evidence="5" id="KW-0812">Transmembrane</keyword>
<keyword evidence="3" id="KW-0496">Mitochondrion</keyword>
<feature type="transmembrane region" description="Helical" evidence="5">
    <location>
        <begin position="65"/>
        <end position="94"/>
    </location>
</feature>
<evidence type="ECO:0000259" key="6">
    <source>
        <dbReference type="Pfam" id="PF07534"/>
    </source>
</evidence>
<reference evidence="7" key="4">
    <citation type="submission" date="2019-03" db="UniProtKB">
        <authorList>
            <consortium name="EnsemblPlants"/>
        </authorList>
    </citation>
    <scope>IDENTIFICATION</scope>
</reference>
<comment type="subcellular location">
    <subcellularLocation>
        <location evidence="1">Mitochondrion</location>
    </subcellularLocation>
</comment>
<proteinExistence type="inferred from homology"/>
<accession>A0A453PIX1</accession>
<comment type="similarity">
    <text evidence="2">Belongs to the OXR1 family.</text>
</comment>
<dbReference type="PANTHER" id="PTHR23354">
    <property type="entry name" value="NUCLEOLAR PROTEIN 7/ESTROGEN RECEPTOR COACTIVATOR-RELATED"/>
    <property type="match status" value="1"/>
</dbReference>
<feature type="domain" description="TLDc" evidence="6">
    <location>
        <begin position="8"/>
        <end position="80"/>
    </location>
</feature>
<evidence type="ECO:0000256" key="4">
    <source>
        <dbReference type="ARBA" id="ARBA00040604"/>
    </source>
</evidence>
<reference evidence="8" key="1">
    <citation type="journal article" date="2014" name="Science">
        <title>Ancient hybridizations among the ancestral genomes of bread wheat.</title>
        <authorList>
            <consortium name="International Wheat Genome Sequencing Consortium,"/>
            <person name="Marcussen T."/>
            <person name="Sandve S.R."/>
            <person name="Heier L."/>
            <person name="Spannagl M."/>
            <person name="Pfeifer M."/>
            <person name="Jakobsen K.S."/>
            <person name="Wulff B.B."/>
            <person name="Steuernagel B."/>
            <person name="Mayer K.F."/>
            <person name="Olsen O.A."/>
        </authorList>
    </citation>
    <scope>NUCLEOTIDE SEQUENCE [LARGE SCALE GENOMIC DNA]</scope>
    <source>
        <strain evidence="8">cv. AL8/78</strain>
    </source>
</reference>
<organism evidence="7 8">
    <name type="scientific">Aegilops tauschii subsp. strangulata</name>
    <name type="common">Goatgrass</name>
    <dbReference type="NCBI Taxonomy" id="200361"/>
    <lineage>
        <taxon>Eukaryota</taxon>
        <taxon>Viridiplantae</taxon>
        <taxon>Streptophyta</taxon>
        <taxon>Embryophyta</taxon>
        <taxon>Tracheophyta</taxon>
        <taxon>Spermatophyta</taxon>
        <taxon>Magnoliopsida</taxon>
        <taxon>Liliopsida</taxon>
        <taxon>Poales</taxon>
        <taxon>Poaceae</taxon>
        <taxon>BOP clade</taxon>
        <taxon>Pooideae</taxon>
        <taxon>Triticodae</taxon>
        <taxon>Triticeae</taxon>
        <taxon>Triticinae</taxon>
        <taxon>Aegilops</taxon>
    </lineage>
</organism>
<evidence type="ECO:0000313" key="8">
    <source>
        <dbReference type="Proteomes" id="UP000015105"/>
    </source>
</evidence>
<dbReference type="Gramene" id="AET6Gv20747700.8">
    <property type="protein sequence ID" value="AET6Gv20747700.8"/>
    <property type="gene ID" value="AET6Gv20747700"/>
</dbReference>
<reference evidence="8" key="2">
    <citation type="journal article" date="2017" name="Nat. Plants">
        <title>The Aegilops tauschii genome reveals multiple impacts of transposons.</title>
        <authorList>
            <person name="Zhao G."/>
            <person name="Zou C."/>
            <person name="Li K."/>
            <person name="Wang K."/>
            <person name="Li T."/>
            <person name="Gao L."/>
            <person name="Zhang X."/>
            <person name="Wang H."/>
            <person name="Yang Z."/>
            <person name="Liu X."/>
            <person name="Jiang W."/>
            <person name="Mao L."/>
            <person name="Kong X."/>
            <person name="Jiao Y."/>
            <person name="Jia J."/>
        </authorList>
    </citation>
    <scope>NUCLEOTIDE SEQUENCE [LARGE SCALE GENOMIC DNA]</scope>
    <source>
        <strain evidence="8">cv. AL8/78</strain>
    </source>
</reference>
<dbReference type="EnsemblPlants" id="AET6Gv20747700.8">
    <property type="protein sequence ID" value="AET6Gv20747700.8"/>
    <property type="gene ID" value="AET6Gv20747700"/>
</dbReference>
<evidence type="ECO:0000256" key="5">
    <source>
        <dbReference type="SAM" id="Phobius"/>
    </source>
</evidence>
<dbReference type="AlphaFoldDB" id="A0A453PIX1"/>
<dbReference type="Proteomes" id="UP000015105">
    <property type="component" value="Chromosome 6D"/>
</dbReference>
<keyword evidence="5" id="KW-1133">Transmembrane helix</keyword>
<reference evidence="7" key="3">
    <citation type="journal article" date="2017" name="Nature">
        <title>Genome sequence of the progenitor of the wheat D genome Aegilops tauschii.</title>
        <authorList>
            <person name="Luo M.C."/>
            <person name="Gu Y.Q."/>
            <person name="Puiu D."/>
            <person name="Wang H."/>
            <person name="Twardziok S.O."/>
            <person name="Deal K.R."/>
            <person name="Huo N."/>
            <person name="Zhu T."/>
            <person name="Wang L."/>
            <person name="Wang Y."/>
            <person name="McGuire P.E."/>
            <person name="Liu S."/>
            <person name="Long H."/>
            <person name="Ramasamy R.K."/>
            <person name="Rodriguez J.C."/>
            <person name="Van S.L."/>
            <person name="Yuan L."/>
            <person name="Wang Z."/>
            <person name="Xia Z."/>
            <person name="Xiao L."/>
            <person name="Anderson O.D."/>
            <person name="Ouyang S."/>
            <person name="Liang Y."/>
            <person name="Zimin A.V."/>
            <person name="Pertea G."/>
            <person name="Qi P."/>
            <person name="Bennetzen J.L."/>
            <person name="Dai X."/>
            <person name="Dawson M.W."/>
            <person name="Muller H.G."/>
            <person name="Kugler K."/>
            <person name="Rivarola-Duarte L."/>
            <person name="Spannagl M."/>
            <person name="Mayer K.F.X."/>
            <person name="Lu F.H."/>
            <person name="Bevan M.W."/>
            <person name="Leroy P."/>
            <person name="Li P."/>
            <person name="You F.M."/>
            <person name="Sun Q."/>
            <person name="Liu Z."/>
            <person name="Lyons E."/>
            <person name="Wicker T."/>
            <person name="Salzberg S.L."/>
            <person name="Devos K.M."/>
            <person name="Dvorak J."/>
        </authorList>
    </citation>
    <scope>NUCLEOTIDE SEQUENCE [LARGE SCALE GENOMIC DNA]</scope>
    <source>
        <strain evidence="7">cv. AL8/78</strain>
    </source>
</reference>
<dbReference type="Pfam" id="PF07534">
    <property type="entry name" value="TLD"/>
    <property type="match status" value="1"/>
</dbReference>
<reference evidence="7" key="5">
    <citation type="journal article" date="2021" name="G3 (Bethesda)">
        <title>Aegilops tauschii genome assembly Aet v5.0 features greater sequence contiguity and improved annotation.</title>
        <authorList>
            <person name="Wang L."/>
            <person name="Zhu T."/>
            <person name="Rodriguez J.C."/>
            <person name="Deal K.R."/>
            <person name="Dubcovsky J."/>
            <person name="McGuire P.E."/>
            <person name="Lux T."/>
            <person name="Spannagl M."/>
            <person name="Mayer K.F.X."/>
            <person name="Baldrich P."/>
            <person name="Meyers B.C."/>
            <person name="Huo N."/>
            <person name="Gu Y.Q."/>
            <person name="Zhou H."/>
            <person name="Devos K.M."/>
            <person name="Bennetzen J.L."/>
            <person name="Unver T."/>
            <person name="Budak H."/>
            <person name="Gulick P.J."/>
            <person name="Galiba G."/>
            <person name="Kalapos B."/>
            <person name="Nelson D.R."/>
            <person name="Li P."/>
            <person name="You F.M."/>
            <person name="Luo M.C."/>
            <person name="Dvorak J."/>
        </authorList>
    </citation>
    <scope>NUCLEOTIDE SEQUENCE [LARGE SCALE GENOMIC DNA]</scope>
    <source>
        <strain evidence="7">cv. AL8/78</strain>
    </source>
</reference>
<evidence type="ECO:0000313" key="7">
    <source>
        <dbReference type="EnsemblPlants" id="AET6Gv20747700.8"/>
    </source>
</evidence>
<protein>
    <recommendedName>
        <fullName evidence="4">Oxidation resistance protein 1</fullName>
    </recommendedName>
</protein>
<name>A0A453PIX1_AEGTS</name>
<keyword evidence="8" id="KW-1185">Reference proteome</keyword>
<sequence length="95" mass="10388">AGFCYTGTSRHGISLSTLYRRSLLCPGYSLLVVGDRKGAVFGGLVEAPLQPTSTKKYQRVPITALFSLIYTVILLYTGQQVPISIILCALLTIWH</sequence>
<evidence type="ECO:0000256" key="2">
    <source>
        <dbReference type="ARBA" id="ARBA00009540"/>
    </source>
</evidence>
<dbReference type="InterPro" id="IPR006571">
    <property type="entry name" value="TLDc_dom"/>
</dbReference>
<evidence type="ECO:0000256" key="1">
    <source>
        <dbReference type="ARBA" id="ARBA00004173"/>
    </source>
</evidence>
<keyword evidence="5" id="KW-0472">Membrane</keyword>
<evidence type="ECO:0000256" key="3">
    <source>
        <dbReference type="ARBA" id="ARBA00023128"/>
    </source>
</evidence>